<keyword evidence="8 16" id="KW-0808">Transferase</keyword>
<feature type="transmembrane region" description="Helical" evidence="15">
    <location>
        <begin position="6"/>
        <end position="25"/>
    </location>
</feature>
<evidence type="ECO:0000256" key="7">
    <source>
        <dbReference type="ARBA" id="ARBA00022676"/>
    </source>
</evidence>
<proteinExistence type="inferred from homology"/>
<dbReference type="PANTHER" id="PTHR12726:SF0">
    <property type="entry name" value="CERAMIDE GLUCOSYLTRANSFERASE"/>
    <property type="match status" value="1"/>
</dbReference>
<reference evidence="16 17" key="1">
    <citation type="journal article" date="2016" name="Mol. Biol. Evol.">
        <title>Comparative Genomics of Early-Diverging Mushroom-Forming Fungi Provides Insights into the Origins of Lignocellulose Decay Capabilities.</title>
        <authorList>
            <person name="Nagy L.G."/>
            <person name="Riley R."/>
            <person name="Tritt A."/>
            <person name="Adam C."/>
            <person name="Daum C."/>
            <person name="Floudas D."/>
            <person name="Sun H."/>
            <person name="Yadav J.S."/>
            <person name="Pangilinan J."/>
            <person name="Larsson K.H."/>
            <person name="Matsuura K."/>
            <person name="Barry K."/>
            <person name="Labutti K."/>
            <person name="Kuo R."/>
            <person name="Ohm R.A."/>
            <person name="Bhattacharya S.S."/>
            <person name="Shirouzu T."/>
            <person name="Yoshinaga Y."/>
            <person name="Martin F.M."/>
            <person name="Grigoriev I.V."/>
            <person name="Hibbett D.S."/>
        </authorList>
    </citation>
    <scope>NUCLEOTIDE SEQUENCE [LARGE SCALE GENOMIC DNA]</scope>
    <source>
        <strain evidence="16 17">HHB12733</strain>
    </source>
</reference>
<feature type="transmembrane region" description="Helical" evidence="15">
    <location>
        <begin position="308"/>
        <end position="330"/>
    </location>
</feature>
<dbReference type="EC" id="2.4.1.80" evidence="5"/>
<comment type="pathway">
    <text evidence="2">Lipid metabolism; sphingolipid metabolism.</text>
</comment>
<dbReference type="InterPro" id="IPR025993">
    <property type="entry name" value="Ceramide_glucosylTrfase"/>
</dbReference>
<evidence type="ECO:0000256" key="5">
    <source>
        <dbReference type="ARBA" id="ARBA00012699"/>
    </source>
</evidence>
<comment type="similarity">
    <text evidence="4">Belongs to the glycosyltransferase 2 family.</text>
</comment>
<accession>A0A165ECN6</accession>
<keyword evidence="10 15" id="KW-1133">Transmembrane helix</keyword>
<evidence type="ECO:0000313" key="17">
    <source>
        <dbReference type="Proteomes" id="UP000076842"/>
    </source>
</evidence>
<comment type="pathway">
    <text evidence="3">Sphingolipid metabolism.</text>
</comment>
<dbReference type="OrthoDB" id="1483400at2759"/>
<dbReference type="UniPathway" id="UPA00222"/>
<evidence type="ECO:0000256" key="1">
    <source>
        <dbReference type="ARBA" id="ARBA00004141"/>
    </source>
</evidence>
<dbReference type="CDD" id="cd02520">
    <property type="entry name" value="Glucosylceramide_synthase"/>
    <property type="match status" value="1"/>
</dbReference>
<dbReference type="EMBL" id="KV424011">
    <property type="protein sequence ID" value="KZT54568.1"/>
    <property type="molecule type" value="Genomic_DNA"/>
</dbReference>
<dbReference type="Proteomes" id="UP000076842">
    <property type="component" value="Unassembled WGS sequence"/>
</dbReference>
<dbReference type="InParanoid" id="A0A165ECN6"/>
<comment type="subcellular location">
    <subcellularLocation>
        <location evidence="1">Membrane</location>
        <topology evidence="1">Multi-pass membrane protein</topology>
    </subcellularLocation>
</comment>
<evidence type="ECO:0000256" key="9">
    <source>
        <dbReference type="ARBA" id="ARBA00022692"/>
    </source>
</evidence>
<organism evidence="16 17">
    <name type="scientific">Calocera cornea HHB12733</name>
    <dbReference type="NCBI Taxonomy" id="1353952"/>
    <lineage>
        <taxon>Eukaryota</taxon>
        <taxon>Fungi</taxon>
        <taxon>Dikarya</taxon>
        <taxon>Basidiomycota</taxon>
        <taxon>Agaricomycotina</taxon>
        <taxon>Dacrymycetes</taxon>
        <taxon>Dacrymycetales</taxon>
        <taxon>Dacrymycetaceae</taxon>
        <taxon>Calocera</taxon>
    </lineage>
</organism>
<dbReference type="PANTHER" id="PTHR12726">
    <property type="entry name" value="CERAMIDE GLUCOSYLTRANSFERASE"/>
    <property type="match status" value="1"/>
</dbReference>
<name>A0A165ECN6_9BASI</name>
<evidence type="ECO:0000256" key="4">
    <source>
        <dbReference type="ARBA" id="ARBA00006739"/>
    </source>
</evidence>
<dbReference type="GO" id="GO:0016020">
    <property type="term" value="C:membrane"/>
    <property type="evidence" value="ECO:0007669"/>
    <property type="project" value="UniProtKB-SubCell"/>
</dbReference>
<protein>
    <recommendedName>
        <fullName evidence="6">Ceramide glucosyltransferase</fullName>
        <ecNumber evidence="5">2.4.1.80</ecNumber>
    </recommendedName>
    <alternativeName>
        <fullName evidence="13">Glucosylceramide synthase</fullName>
    </alternativeName>
    <alternativeName>
        <fullName evidence="14">UDP-glucose ceramide glucosyltransferase</fullName>
    </alternativeName>
    <alternativeName>
        <fullName evidence="12">UDP-glucose:N-acylsphingosine D-glucosyltransferase</fullName>
    </alternativeName>
</protein>
<dbReference type="GO" id="GO:0006679">
    <property type="term" value="P:glucosylceramide biosynthetic process"/>
    <property type="evidence" value="ECO:0007669"/>
    <property type="project" value="TreeGrafter"/>
</dbReference>
<dbReference type="Pfam" id="PF13506">
    <property type="entry name" value="Glyco_transf_21"/>
    <property type="match status" value="1"/>
</dbReference>
<dbReference type="InterPro" id="IPR029044">
    <property type="entry name" value="Nucleotide-diphossugar_trans"/>
</dbReference>
<sequence>MIAEIICAVLWIWYAALWCIGIVGWRTARKQYSNRPRSPLSSSPPDAVPGVSILRPLKGLDTNLFENLETCMVQEYPKYEVVFAVDDPNDQALRVVQEVMAKHPLVDARVDIGDEVVGVNPKVNNLMRPYREAKYDILWVIDSNVQVAPGTMGRAVDALCQNDAKPNAKRIGLVHHVPFAWASERPWGSQLEEAFLNTNHAKMYIALNMMAIDSCVIGKSCMYRRSDIEQLTGTLKPATKLADPHMKKGLAAFGRFLAEDNMIGAAIWHELGLRHDMSCDVAKNAIGNMSLEAYFWRRVRWVRVRKHMVLSATIIEPFTESVLVGALVGWSLKFTFGFPIIAFLVCHTVAWLYVDLDVYAALAGHPVPASIRFTFIRAWFCRELLALPIWFYAVFGNEVSWRGRSYRVLSNSEARHVERPSKRSWWGQQRRVDSNAYQGSEPLMDDVS</sequence>
<evidence type="ECO:0000313" key="16">
    <source>
        <dbReference type="EMBL" id="KZT54568.1"/>
    </source>
</evidence>
<dbReference type="STRING" id="1353952.A0A165ECN6"/>
<evidence type="ECO:0000256" key="2">
    <source>
        <dbReference type="ARBA" id="ARBA00004760"/>
    </source>
</evidence>
<gene>
    <name evidence="16" type="ORF">CALCODRAFT_499623</name>
</gene>
<keyword evidence="17" id="KW-1185">Reference proteome</keyword>
<evidence type="ECO:0000256" key="12">
    <source>
        <dbReference type="ARBA" id="ARBA00031017"/>
    </source>
</evidence>
<evidence type="ECO:0000256" key="11">
    <source>
        <dbReference type="ARBA" id="ARBA00023136"/>
    </source>
</evidence>
<keyword evidence="11 15" id="KW-0472">Membrane</keyword>
<evidence type="ECO:0000256" key="13">
    <source>
        <dbReference type="ARBA" id="ARBA00031543"/>
    </source>
</evidence>
<evidence type="ECO:0000256" key="10">
    <source>
        <dbReference type="ARBA" id="ARBA00022989"/>
    </source>
</evidence>
<evidence type="ECO:0000256" key="6">
    <source>
        <dbReference type="ARBA" id="ARBA00019988"/>
    </source>
</evidence>
<evidence type="ECO:0000256" key="3">
    <source>
        <dbReference type="ARBA" id="ARBA00004991"/>
    </source>
</evidence>
<keyword evidence="7" id="KW-0328">Glycosyltransferase</keyword>
<keyword evidence="9 15" id="KW-0812">Transmembrane</keyword>
<dbReference type="GO" id="GO:0008120">
    <property type="term" value="F:ceramide glucosyltransferase activity"/>
    <property type="evidence" value="ECO:0007669"/>
    <property type="project" value="UniProtKB-EC"/>
</dbReference>
<dbReference type="Gene3D" id="3.90.550.10">
    <property type="entry name" value="Spore Coat Polysaccharide Biosynthesis Protein SpsA, Chain A"/>
    <property type="match status" value="1"/>
</dbReference>
<evidence type="ECO:0000256" key="15">
    <source>
        <dbReference type="SAM" id="Phobius"/>
    </source>
</evidence>
<evidence type="ECO:0000256" key="8">
    <source>
        <dbReference type="ARBA" id="ARBA00022679"/>
    </source>
</evidence>
<dbReference type="AlphaFoldDB" id="A0A165ECN6"/>
<feature type="transmembrane region" description="Helical" evidence="15">
    <location>
        <begin position="336"/>
        <end position="354"/>
    </location>
</feature>
<evidence type="ECO:0000256" key="14">
    <source>
        <dbReference type="ARBA" id="ARBA00032575"/>
    </source>
</evidence>
<dbReference type="SUPFAM" id="SSF53448">
    <property type="entry name" value="Nucleotide-diphospho-sugar transferases"/>
    <property type="match status" value="1"/>
</dbReference>